<comment type="caution">
    <text evidence="1">The sequence shown here is derived from an EMBL/GenBank/DDBJ whole genome shotgun (WGS) entry which is preliminary data.</text>
</comment>
<gene>
    <name evidence="1" type="ORF">JTE90_002029</name>
</gene>
<organism evidence="1 2">
    <name type="scientific">Oedothorax gibbosus</name>
    <dbReference type="NCBI Taxonomy" id="931172"/>
    <lineage>
        <taxon>Eukaryota</taxon>
        <taxon>Metazoa</taxon>
        <taxon>Ecdysozoa</taxon>
        <taxon>Arthropoda</taxon>
        <taxon>Chelicerata</taxon>
        <taxon>Arachnida</taxon>
        <taxon>Araneae</taxon>
        <taxon>Araneomorphae</taxon>
        <taxon>Entelegynae</taxon>
        <taxon>Araneoidea</taxon>
        <taxon>Linyphiidae</taxon>
        <taxon>Erigoninae</taxon>
        <taxon>Oedothorax</taxon>
    </lineage>
</organism>
<accession>A0AAV6UQ40</accession>
<dbReference type="EMBL" id="JAFNEN010000324">
    <property type="protein sequence ID" value="KAG8185803.1"/>
    <property type="molecule type" value="Genomic_DNA"/>
</dbReference>
<sequence length="132" mass="14847">MEQNTEAIDNTFRSPISPESFVSLNGEEPFPLLKEDGSPLINTMVMDSVEAVKRNIMTFVMIDARVIKDKNGWLGHACWRGSNKLTSGQEECSLFRDELLCCDSGDSNITVLMFQGKSYNHLHDARDNFARA</sequence>
<protein>
    <submittedName>
        <fullName evidence="1">Uncharacterized protein</fullName>
    </submittedName>
</protein>
<evidence type="ECO:0000313" key="2">
    <source>
        <dbReference type="Proteomes" id="UP000827092"/>
    </source>
</evidence>
<dbReference type="AlphaFoldDB" id="A0AAV6UQ40"/>
<dbReference type="Proteomes" id="UP000827092">
    <property type="component" value="Unassembled WGS sequence"/>
</dbReference>
<evidence type="ECO:0000313" key="1">
    <source>
        <dbReference type="EMBL" id="KAG8185803.1"/>
    </source>
</evidence>
<reference evidence="1 2" key="1">
    <citation type="journal article" date="2022" name="Nat. Ecol. Evol.">
        <title>A masculinizing supergene underlies an exaggerated male reproductive morph in a spider.</title>
        <authorList>
            <person name="Hendrickx F."/>
            <person name="De Corte Z."/>
            <person name="Sonet G."/>
            <person name="Van Belleghem S.M."/>
            <person name="Kostlbacher S."/>
            <person name="Vangestel C."/>
        </authorList>
    </citation>
    <scope>NUCLEOTIDE SEQUENCE [LARGE SCALE GENOMIC DNA]</scope>
    <source>
        <strain evidence="1">W744_W776</strain>
    </source>
</reference>
<proteinExistence type="predicted"/>
<keyword evidence="2" id="KW-1185">Reference proteome</keyword>
<name>A0AAV6UQ40_9ARAC</name>